<dbReference type="EMBL" id="CM055095">
    <property type="protein sequence ID" value="KAJ7558433.1"/>
    <property type="molecule type" value="Genomic_DNA"/>
</dbReference>
<proteinExistence type="predicted"/>
<evidence type="ECO:0000313" key="2">
    <source>
        <dbReference type="Proteomes" id="UP001162992"/>
    </source>
</evidence>
<protein>
    <submittedName>
        <fullName evidence="1">Uncharacterized protein</fullName>
    </submittedName>
</protein>
<reference evidence="2" key="1">
    <citation type="journal article" date="2024" name="Proc. Natl. Acad. Sci. U.S.A.">
        <title>Extraordinary preservation of gene collinearity over three hundred million years revealed in homosporous lycophytes.</title>
        <authorList>
            <person name="Li C."/>
            <person name="Wickell D."/>
            <person name="Kuo L.Y."/>
            <person name="Chen X."/>
            <person name="Nie B."/>
            <person name="Liao X."/>
            <person name="Peng D."/>
            <person name="Ji J."/>
            <person name="Jenkins J."/>
            <person name="Williams M."/>
            <person name="Shu S."/>
            <person name="Plott C."/>
            <person name="Barry K."/>
            <person name="Rajasekar S."/>
            <person name="Grimwood J."/>
            <person name="Han X."/>
            <person name="Sun S."/>
            <person name="Hou Z."/>
            <person name="He W."/>
            <person name="Dai G."/>
            <person name="Sun C."/>
            <person name="Schmutz J."/>
            <person name="Leebens-Mack J.H."/>
            <person name="Li F.W."/>
            <person name="Wang L."/>
        </authorList>
    </citation>
    <scope>NUCLEOTIDE SEQUENCE [LARGE SCALE GENOMIC DNA]</scope>
    <source>
        <strain evidence="2">cv. PW_Plant_1</strain>
    </source>
</reference>
<dbReference type="Proteomes" id="UP001162992">
    <property type="component" value="Chromosome 4"/>
</dbReference>
<keyword evidence="2" id="KW-1185">Reference proteome</keyword>
<evidence type="ECO:0000313" key="1">
    <source>
        <dbReference type="EMBL" id="KAJ7558433.1"/>
    </source>
</evidence>
<accession>A0ACC2DVS5</accession>
<sequence length="365" mass="41249">MDHVRVHPKFLHSNATSHKWALGAIAELLDNAIDEVHNGATFVKVDRIINPRDKSPALLVQDNGGGMDPDCMRQCMSLGYSQKNTNTMIGQYGNGFKTSTMRLGADVIVFSRCSRNGSVTQSIGLLSYTFLRETGHEDTVVPMLDYELPLNAKHPRRLLRTTEDAWSSNLSTILQWSPYASEAELLQQFEDVSLHGTKIVVYNLWLNDDGILELDFDSDETDIQLRGSNKQEKPDKLQSQLTQQHISNRLRYSLRAYASMLYLQMPPNFRMVLRGSPIEHHSIAEDLKFPEYIVYKPQIGGSVKDFGFKEVSVITTIGFTKEAPMVNVHGFNVYHKNRLIMPFWKVLQENSSRGRGVVGVIGGKF</sequence>
<gene>
    <name evidence="1" type="ORF">O6H91_04G038800</name>
</gene>
<name>A0ACC2DVS5_DIPCM</name>
<comment type="caution">
    <text evidence="1">The sequence shown here is derived from an EMBL/GenBank/DDBJ whole genome shotgun (WGS) entry which is preliminary data.</text>
</comment>
<organism evidence="1 2">
    <name type="scientific">Diphasiastrum complanatum</name>
    <name type="common">Issler's clubmoss</name>
    <name type="synonym">Lycopodium complanatum</name>
    <dbReference type="NCBI Taxonomy" id="34168"/>
    <lineage>
        <taxon>Eukaryota</taxon>
        <taxon>Viridiplantae</taxon>
        <taxon>Streptophyta</taxon>
        <taxon>Embryophyta</taxon>
        <taxon>Tracheophyta</taxon>
        <taxon>Lycopodiopsida</taxon>
        <taxon>Lycopodiales</taxon>
        <taxon>Lycopodiaceae</taxon>
        <taxon>Lycopodioideae</taxon>
        <taxon>Diphasiastrum</taxon>
    </lineage>
</organism>